<protein>
    <submittedName>
        <fullName evidence="1">T9SS type A sorting domain-containing protein</fullName>
    </submittedName>
</protein>
<sequence length="1521" mass="171420">MMKKYLFCLFFLLLMVVTLMGVPYEQTEEYIQKQAILNERAARFKAETGFEGDITYNYQYMKFSHIIGNFRDIVITAPQDTVYMKQVFDRVLAKVKPYISAQEGQLFRGKISSNTYGTGVRYEQIVNGYRIEGGFGYLKMYYNFATFELSIVDDTADISSDIIPINISLNQAVQIAIQRYDPNYNYDPNNELTHPRSKLVYFPIPGENNSYQCKLCYMIAFWGLTVFIDPSSGDIIHTRTLIMEDYQCNIDGEVYESTYSGSYVNSLGYVPIPYVMVSTDNFSGYTNSNGYVAVEDSTLNNLKIKLSYQGLLSLCEYPDTIRVKISDSINTVQDSIFARFDDNPCNGLNIYYHTLAQFHSLDSLSPFSANTFGIRIIGNMPLTMNNYGEFDPVYNAIRIRQDIGRYSHVSRHELSHAFVYDKLNGAFFHNTDLSKRAMDEAFAVYLPCSVLGSSLYINSPNNVNDITFYTVSDVLVNYSSMYPNSIMNEEFYQEYFCRYPIASAWWEIRNLLGNTVFDQFLINALIYGVSYTEPLRYKPRYFYNILMRKSTTSNQLIIDKAYSDRGLHFTPQAISAGVSNPPDGRDKNMFRIGDPVHVKVTNCPQNTPLTVYVVEDQDYTDGMNISALNAIICQVSGTSDNDGVWYSSTPVMTASDVGDYDILVDIGNNGVLHFAYVGANIRDGFDGLNGPGFTVYDDGIDVVLALDLSQSMVEECANLQQLTRSFISAMLPGDKINIFGFNEGTPPNWSGGFTNLSPTLTAELYSITSSNQNSYINSVGLPSAGGNTDLLVPFTYGYYRFGAPTERKKGMVLLSDGEHHPTIDLDNQYNPYYSNPHSMYHVSNSINLYYIPRNIECYTMRFGNISSGIVNMSNIASWGHGVAYQVPQLSNMSLIVSRLLNRLRGNPPSYENNHSIPPNSIQTLQIVVDDLADNLRTTLIWSTSGNPSANLFTLTSPSGIIYNQPECFGTTTQKYAIDAPESGIWCASITNNYSTAQTYSIISEVDSDLTVSVEEIPAVYPVDCPLLLQVSVSDYITPITSAVVSALLKRGEWQFSVDLYDDGSHNDGIAGDGVYGNYLYAYAEIVNVFPSYQQYGDFDLSIIVDIPSINGRRVVNQNLYLSPTQPNPYPQVTRNLHKGWNWVGYPRLQRDEVGTSIDYANVSLLPFLTDIVSSDGIAEYRNNHWCYYGLNSLNSNDGYKLRINDIDNIRLFELGTIIDTLMVHQLYEGHWNWVTYPCYETVYPWEALSGVIDRIDYIMAEDWSMKKDGDVWVYDGVSRPHLKYGDSIMIRTVRDCEFVWNNPLTTPIIVDPRKPSYFVYEDKPNYETIMIESIEGNPDYTEIGVFQDDLCIGARVNEAYPIQILAYSTPEEEGGGPLSFMLYSEGKSAVSVSPATIHPGNYIVNEPTIEPELYGFRVLTLKTSDQLMPSVLALHSIYPNPFNPSTTINFSLPKTAPVKLVIYNIRGQKVKDLLNESLECGSHSVVWNGRDDGNRPVASGIYFVRLEQSGVTKISKMMLMK</sequence>
<gene>
    <name evidence="1" type="ORF">E0946_02160</name>
</gene>
<dbReference type="Proteomes" id="UP000294588">
    <property type="component" value="Unassembled WGS sequence"/>
</dbReference>
<comment type="caution">
    <text evidence="1">The sequence shown here is derived from an EMBL/GenBank/DDBJ whole genome shotgun (WGS) entry which is preliminary data.</text>
</comment>
<accession>A0AC61QK64</accession>
<name>A0AC61QK64_9BACT</name>
<keyword evidence="2" id="KW-1185">Reference proteome</keyword>
<organism evidence="1 2">
    <name type="scientific">Candidatus Syntrophosphaera thermopropionivorans</name>
    <dbReference type="NCBI Taxonomy" id="2593015"/>
    <lineage>
        <taxon>Bacteria</taxon>
        <taxon>Pseudomonadati</taxon>
        <taxon>Candidatus Cloacimonadota</taxon>
        <taxon>Candidatus Cloacimonadia</taxon>
        <taxon>Candidatus Cloacimonadales</taxon>
        <taxon>Candidatus Cloacimonadaceae</taxon>
        <taxon>Candidatus Syntrophosphaera</taxon>
    </lineage>
</organism>
<evidence type="ECO:0000313" key="2">
    <source>
        <dbReference type="Proteomes" id="UP000294588"/>
    </source>
</evidence>
<reference evidence="1" key="1">
    <citation type="submission" date="2019-03" db="EMBL/GenBank/DDBJ databases">
        <title>Candidatus Syntrophosphaera thermopropionivorans: a novel player in syntrophic propionate oxidation during anaerobic digestion.</title>
        <authorList>
            <person name="Dyksma S."/>
        </authorList>
    </citation>
    <scope>NUCLEOTIDE SEQUENCE</scope>
    <source>
        <strain evidence="1">W5</strain>
    </source>
</reference>
<evidence type="ECO:0000313" key="1">
    <source>
        <dbReference type="EMBL" id="TDF73841.1"/>
    </source>
</evidence>
<dbReference type="EMBL" id="SMOG01000003">
    <property type="protein sequence ID" value="TDF73841.1"/>
    <property type="molecule type" value="Genomic_DNA"/>
</dbReference>
<proteinExistence type="predicted"/>